<dbReference type="Gramene" id="AET4Gv20629100.1">
    <property type="protein sequence ID" value="AET4Gv20629100.1"/>
    <property type="gene ID" value="AET4Gv20629100"/>
</dbReference>
<reference evidence="6" key="4">
    <citation type="submission" date="2019-03" db="UniProtKB">
        <authorList>
            <consortium name="EnsemblPlants"/>
        </authorList>
    </citation>
    <scope>IDENTIFICATION</scope>
</reference>
<sequence length="131" mass="14221">RCKLHLKAGLAVARNPATMRTSILLLLAALGAVSIIATPTALDGEWQPIKNVTDPHVQDLGSWAVAQHNKVSISRLRSAMVLSGEVQIVAGVEYRLDVQALQGDGKDAMYKAEVFEQGWPTNTTRNLISFE</sequence>
<reference evidence="6" key="5">
    <citation type="journal article" date="2021" name="G3 (Bethesda)">
        <title>Aegilops tauschii genome assembly Aet v5.0 features greater sequence contiguity and improved annotation.</title>
        <authorList>
            <person name="Wang L."/>
            <person name="Zhu T."/>
            <person name="Rodriguez J.C."/>
            <person name="Deal K.R."/>
            <person name="Dubcovsky J."/>
            <person name="McGuire P.E."/>
            <person name="Lux T."/>
            <person name="Spannagl M."/>
            <person name="Mayer K.F.X."/>
            <person name="Baldrich P."/>
            <person name="Meyers B.C."/>
            <person name="Huo N."/>
            <person name="Gu Y.Q."/>
            <person name="Zhou H."/>
            <person name="Devos K.M."/>
            <person name="Bennetzen J.L."/>
            <person name="Unver T."/>
            <person name="Budak H."/>
            <person name="Gulick P.J."/>
            <person name="Galiba G."/>
            <person name="Kalapos B."/>
            <person name="Nelson D.R."/>
            <person name="Li P."/>
            <person name="You F.M."/>
            <person name="Luo M.C."/>
            <person name="Dvorak J."/>
        </authorList>
    </citation>
    <scope>NUCLEOTIDE SEQUENCE [LARGE SCALE GENOMIC DNA]</scope>
    <source>
        <strain evidence="6">cv. AL8/78</strain>
    </source>
</reference>
<reference evidence="6" key="3">
    <citation type="journal article" date="2017" name="Nature">
        <title>Genome sequence of the progenitor of the wheat D genome Aegilops tauschii.</title>
        <authorList>
            <person name="Luo M.C."/>
            <person name="Gu Y.Q."/>
            <person name="Puiu D."/>
            <person name="Wang H."/>
            <person name="Twardziok S.O."/>
            <person name="Deal K.R."/>
            <person name="Huo N."/>
            <person name="Zhu T."/>
            <person name="Wang L."/>
            <person name="Wang Y."/>
            <person name="McGuire P.E."/>
            <person name="Liu S."/>
            <person name="Long H."/>
            <person name="Ramasamy R.K."/>
            <person name="Rodriguez J.C."/>
            <person name="Van S.L."/>
            <person name="Yuan L."/>
            <person name="Wang Z."/>
            <person name="Xia Z."/>
            <person name="Xiao L."/>
            <person name="Anderson O.D."/>
            <person name="Ouyang S."/>
            <person name="Liang Y."/>
            <person name="Zimin A.V."/>
            <person name="Pertea G."/>
            <person name="Qi P."/>
            <person name="Bennetzen J.L."/>
            <person name="Dai X."/>
            <person name="Dawson M.W."/>
            <person name="Muller H.G."/>
            <person name="Kugler K."/>
            <person name="Rivarola-Duarte L."/>
            <person name="Spannagl M."/>
            <person name="Mayer K.F.X."/>
            <person name="Lu F.H."/>
            <person name="Bevan M.W."/>
            <person name="Leroy P."/>
            <person name="Li P."/>
            <person name="You F.M."/>
            <person name="Sun Q."/>
            <person name="Liu Z."/>
            <person name="Lyons E."/>
            <person name="Wicker T."/>
            <person name="Salzberg S.L."/>
            <person name="Devos K.M."/>
            <person name="Dvorak J."/>
        </authorList>
    </citation>
    <scope>NUCLEOTIDE SEQUENCE [LARGE SCALE GENOMIC DNA]</scope>
    <source>
        <strain evidence="6">cv. AL8/78</strain>
    </source>
</reference>
<evidence type="ECO:0000313" key="7">
    <source>
        <dbReference type="Proteomes" id="UP000015105"/>
    </source>
</evidence>
<dbReference type="InterPro" id="IPR046350">
    <property type="entry name" value="Cystatin_sf"/>
</dbReference>
<dbReference type="GO" id="GO:0006952">
    <property type="term" value="P:defense response"/>
    <property type="evidence" value="ECO:0007669"/>
    <property type="project" value="UniProtKB-KW"/>
</dbReference>
<keyword evidence="7" id="KW-1185">Reference proteome</keyword>
<evidence type="ECO:0000256" key="2">
    <source>
        <dbReference type="ARBA" id="ARBA00022690"/>
    </source>
</evidence>
<protein>
    <recommendedName>
        <fullName evidence="5">Cystatin domain-containing protein</fullName>
    </recommendedName>
</protein>
<organism evidence="6 7">
    <name type="scientific">Aegilops tauschii subsp. strangulata</name>
    <name type="common">Goatgrass</name>
    <dbReference type="NCBI Taxonomy" id="200361"/>
    <lineage>
        <taxon>Eukaryota</taxon>
        <taxon>Viridiplantae</taxon>
        <taxon>Streptophyta</taxon>
        <taxon>Embryophyta</taxon>
        <taxon>Tracheophyta</taxon>
        <taxon>Spermatophyta</taxon>
        <taxon>Magnoliopsida</taxon>
        <taxon>Liliopsida</taxon>
        <taxon>Poales</taxon>
        <taxon>Poaceae</taxon>
        <taxon>BOP clade</taxon>
        <taxon>Pooideae</taxon>
        <taxon>Triticodae</taxon>
        <taxon>Triticeae</taxon>
        <taxon>Triticinae</taxon>
        <taxon>Aegilops</taxon>
    </lineage>
</organism>
<name>A0A453IQ55_AEGTS</name>
<dbReference type="SMART" id="SM00043">
    <property type="entry name" value="CY"/>
    <property type="match status" value="1"/>
</dbReference>
<dbReference type="Pfam" id="PF16845">
    <property type="entry name" value="SQAPI"/>
    <property type="match status" value="1"/>
</dbReference>
<keyword evidence="3" id="KW-0789">Thiol protease inhibitor</keyword>
<evidence type="ECO:0000313" key="6">
    <source>
        <dbReference type="EnsemblPlants" id="AET4Gv20629100.1"/>
    </source>
</evidence>
<evidence type="ECO:0000256" key="4">
    <source>
        <dbReference type="ARBA" id="ARBA00022821"/>
    </source>
</evidence>
<dbReference type="GO" id="GO:0004869">
    <property type="term" value="F:cysteine-type endopeptidase inhibitor activity"/>
    <property type="evidence" value="ECO:0007669"/>
    <property type="project" value="UniProtKB-KW"/>
</dbReference>
<dbReference type="CDD" id="cd00042">
    <property type="entry name" value="CY"/>
    <property type="match status" value="1"/>
</dbReference>
<comment type="similarity">
    <text evidence="1">Belongs to the cystatin family. Phytocystatin subfamily.</text>
</comment>
<dbReference type="Gene3D" id="3.10.450.10">
    <property type="match status" value="1"/>
</dbReference>
<keyword evidence="2" id="KW-0646">Protease inhibitor</keyword>
<dbReference type="InterPro" id="IPR027214">
    <property type="entry name" value="Cystatin"/>
</dbReference>
<evidence type="ECO:0000256" key="3">
    <source>
        <dbReference type="ARBA" id="ARBA00022704"/>
    </source>
</evidence>
<dbReference type="STRING" id="200361.A0A453IQ55"/>
<reference evidence="7" key="2">
    <citation type="journal article" date="2017" name="Nat. Plants">
        <title>The Aegilops tauschii genome reveals multiple impacts of transposons.</title>
        <authorList>
            <person name="Zhao G."/>
            <person name="Zou C."/>
            <person name="Li K."/>
            <person name="Wang K."/>
            <person name="Li T."/>
            <person name="Gao L."/>
            <person name="Zhang X."/>
            <person name="Wang H."/>
            <person name="Yang Z."/>
            <person name="Liu X."/>
            <person name="Jiang W."/>
            <person name="Mao L."/>
            <person name="Kong X."/>
            <person name="Jiao Y."/>
            <person name="Jia J."/>
        </authorList>
    </citation>
    <scope>NUCLEOTIDE SEQUENCE [LARGE SCALE GENOMIC DNA]</scope>
    <source>
        <strain evidence="7">cv. AL8/78</strain>
    </source>
</reference>
<dbReference type="PANTHER" id="PTHR47116">
    <property type="entry name" value="PHLOEM FILAMENT PROTEIN"/>
    <property type="match status" value="1"/>
</dbReference>
<dbReference type="EnsemblPlants" id="AET4Gv20629100.1">
    <property type="protein sequence ID" value="AET4Gv20629100.1"/>
    <property type="gene ID" value="AET4Gv20629100"/>
</dbReference>
<evidence type="ECO:0000259" key="5">
    <source>
        <dbReference type="SMART" id="SM00043"/>
    </source>
</evidence>
<dbReference type="Proteomes" id="UP000015105">
    <property type="component" value="Chromosome 4D"/>
</dbReference>
<feature type="domain" description="Cystatin" evidence="5">
    <location>
        <begin position="41"/>
        <end position="128"/>
    </location>
</feature>
<keyword evidence="4" id="KW-0611">Plant defense</keyword>
<evidence type="ECO:0000256" key="1">
    <source>
        <dbReference type="ARBA" id="ARBA00007233"/>
    </source>
</evidence>
<dbReference type="SUPFAM" id="SSF54403">
    <property type="entry name" value="Cystatin/monellin"/>
    <property type="match status" value="1"/>
</dbReference>
<dbReference type="AlphaFoldDB" id="A0A453IQ55"/>
<dbReference type="InterPro" id="IPR000010">
    <property type="entry name" value="Cystatin_dom"/>
</dbReference>
<proteinExistence type="inferred from homology"/>
<accession>A0A453IQ55</accession>
<reference evidence="7" key="1">
    <citation type="journal article" date="2014" name="Science">
        <title>Ancient hybridizations among the ancestral genomes of bread wheat.</title>
        <authorList>
            <consortium name="International Wheat Genome Sequencing Consortium,"/>
            <person name="Marcussen T."/>
            <person name="Sandve S.R."/>
            <person name="Heier L."/>
            <person name="Spannagl M."/>
            <person name="Pfeifer M."/>
            <person name="Jakobsen K.S."/>
            <person name="Wulff B.B."/>
            <person name="Steuernagel B."/>
            <person name="Mayer K.F."/>
            <person name="Olsen O.A."/>
        </authorList>
    </citation>
    <scope>NUCLEOTIDE SEQUENCE [LARGE SCALE GENOMIC DNA]</scope>
    <source>
        <strain evidence="7">cv. AL8/78</strain>
    </source>
</reference>